<accession>A0A2G9YT51</accession>
<comment type="caution">
    <text evidence="2">The sequence shown here is derived from an EMBL/GenBank/DDBJ whole genome shotgun (WGS) entry which is preliminary data.</text>
</comment>
<dbReference type="AlphaFoldDB" id="A0A2G9YT51"/>
<dbReference type="EMBL" id="PCRN01000047">
    <property type="protein sequence ID" value="PIP22342.1"/>
    <property type="molecule type" value="Genomic_DNA"/>
</dbReference>
<dbReference type="Gene3D" id="1.10.1660.10">
    <property type="match status" value="1"/>
</dbReference>
<protein>
    <recommendedName>
        <fullName evidence="1">Helix-turn-helix domain-containing protein</fullName>
    </recommendedName>
</protein>
<dbReference type="InterPro" id="IPR009061">
    <property type="entry name" value="DNA-bd_dom_put_sf"/>
</dbReference>
<reference evidence="2 3" key="1">
    <citation type="submission" date="2017-09" db="EMBL/GenBank/DDBJ databases">
        <title>Depth-based differentiation of microbial function through sediment-hosted aquifers and enrichment of novel symbionts in the deep terrestrial subsurface.</title>
        <authorList>
            <person name="Probst A.J."/>
            <person name="Ladd B."/>
            <person name="Jarett J.K."/>
            <person name="Geller-Mcgrath D.E."/>
            <person name="Sieber C.M."/>
            <person name="Emerson J.B."/>
            <person name="Anantharaman K."/>
            <person name="Thomas B.C."/>
            <person name="Malmstrom R."/>
            <person name="Stieglmeier M."/>
            <person name="Klingl A."/>
            <person name="Woyke T."/>
            <person name="Ryan C.M."/>
            <person name="Banfield J.F."/>
        </authorList>
    </citation>
    <scope>NUCLEOTIDE SEQUENCE [LARGE SCALE GENOMIC DNA]</scope>
    <source>
        <strain evidence="2">CG23_combo_of_CG06-09_8_20_14_all_39_25</strain>
    </source>
</reference>
<sequence>MKRKGKNSIFFTPQEVANRLRISRATIWRYIREKKIKVIKFTKRTYRISEKDLNAFLKKHHVG</sequence>
<dbReference type="SUPFAM" id="SSF46955">
    <property type="entry name" value="Putative DNA-binding domain"/>
    <property type="match status" value="1"/>
</dbReference>
<dbReference type="Pfam" id="PF12728">
    <property type="entry name" value="HTH_17"/>
    <property type="match status" value="1"/>
</dbReference>
<organism evidence="2 3">
    <name type="scientific">Candidatus Nealsonbacteria bacterium CG23_combo_of_CG06-09_8_20_14_all_39_25</name>
    <dbReference type="NCBI Taxonomy" id="1974723"/>
    <lineage>
        <taxon>Bacteria</taxon>
        <taxon>Candidatus Nealsoniibacteriota</taxon>
    </lineage>
</organism>
<name>A0A2G9YT51_9BACT</name>
<proteinExistence type="predicted"/>
<feature type="domain" description="Helix-turn-helix" evidence="1">
    <location>
        <begin position="10"/>
        <end position="60"/>
    </location>
</feature>
<dbReference type="InterPro" id="IPR010093">
    <property type="entry name" value="SinI_DNA-bd"/>
</dbReference>
<dbReference type="Proteomes" id="UP000229054">
    <property type="component" value="Unassembled WGS sequence"/>
</dbReference>
<evidence type="ECO:0000313" key="2">
    <source>
        <dbReference type="EMBL" id="PIP22342.1"/>
    </source>
</evidence>
<dbReference type="NCBIfam" id="TIGR01764">
    <property type="entry name" value="excise"/>
    <property type="match status" value="1"/>
</dbReference>
<evidence type="ECO:0000259" key="1">
    <source>
        <dbReference type="Pfam" id="PF12728"/>
    </source>
</evidence>
<gene>
    <name evidence="2" type="ORF">COX38_01155</name>
</gene>
<evidence type="ECO:0000313" key="3">
    <source>
        <dbReference type="Proteomes" id="UP000229054"/>
    </source>
</evidence>
<dbReference type="GO" id="GO:0003677">
    <property type="term" value="F:DNA binding"/>
    <property type="evidence" value="ECO:0007669"/>
    <property type="project" value="InterPro"/>
</dbReference>
<dbReference type="InterPro" id="IPR041657">
    <property type="entry name" value="HTH_17"/>
</dbReference>